<evidence type="ECO:0000313" key="3">
    <source>
        <dbReference type="Proteomes" id="UP001642360"/>
    </source>
</evidence>
<proteinExistence type="predicted"/>
<dbReference type="AlphaFoldDB" id="A0ABC8SD21"/>
<sequence>IVTNGVYHSIEHRVTVNSEKERISIATFLNPKFDGDLRPTPSLNMDQKPALFKRMSVVECYRGLFSCGISGKSYLDVMRPISIKKLEFFLGYE</sequence>
<name>A0ABC8SD21_9AQUA</name>
<gene>
    <name evidence="2" type="ORF">ILEXP_LOCUS21317</name>
</gene>
<dbReference type="SUPFAM" id="SSF51197">
    <property type="entry name" value="Clavaminate synthase-like"/>
    <property type="match status" value="1"/>
</dbReference>
<accession>A0ABC8SD21</accession>
<feature type="non-terminal residue" evidence="2">
    <location>
        <position position="1"/>
    </location>
</feature>
<dbReference type="Pfam" id="PF03171">
    <property type="entry name" value="2OG-FeII_Oxy"/>
    <property type="match status" value="1"/>
</dbReference>
<dbReference type="InterPro" id="IPR044861">
    <property type="entry name" value="IPNS-like_FE2OG_OXY"/>
</dbReference>
<dbReference type="InterPro" id="IPR027443">
    <property type="entry name" value="IPNS-like_sf"/>
</dbReference>
<protein>
    <recommendedName>
        <fullName evidence="1">Isopenicillin N synthase-like Fe(2+) 2OG dioxygenase domain-containing protein</fullName>
    </recommendedName>
</protein>
<organism evidence="2 3">
    <name type="scientific">Ilex paraguariensis</name>
    <name type="common">yerba mate</name>
    <dbReference type="NCBI Taxonomy" id="185542"/>
    <lineage>
        <taxon>Eukaryota</taxon>
        <taxon>Viridiplantae</taxon>
        <taxon>Streptophyta</taxon>
        <taxon>Embryophyta</taxon>
        <taxon>Tracheophyta</taxon>
        <taxon>Spermatophyta</taxon>
        <taxon>Magnoliopsida</taxon>
        <taxon>eudicotyledons</taxon>
        <taxon>Gunneridae</taxon>
        <taxon>Pentapetalae</taxon>
        <taxon>asterids</taxon>
        <taxon>campanulids</taxon>
        <taxon>Aquifoliales</taxon>
        <taxon>Aquifoliaceae</taxon>
        <taxon>Ilex</taxon>
    </lineage>
</organism>
<dbReference type="EMBL" id="CAUOFW020002341">
    <property type="protein sequence ID" value="CAK9153069.1"/>
    <property type="molecule type" value="Genomic_DNA"/>
</dbReference>
<dbReference type="Gene3D" id="2.60.120.330">
    <property type="entry name" value="B-lactam Antibiotic, Isopenicillin N Synthase, Chain"/>
    <property type="match status" value="1"/>
</dbReference>
<keyword evidence="3" id="KW-1185">Reference proteome</keyword>
<comment type="caution">
    <text evidence="2">The sequence shown here is derived from an EMBL/GenBank/DDBJ whole genome shotgun (WGS) entry which is preliminary data.</text>
</comment>
<evidence type="ECO:0000313" key="2">
    <source>
        <dbReference type="EMBL" id="CAK9153069.1"/>
    </source>
</evidence>
<feature type="domain" description="Isopenicillin N synthase-like Fe(2+) 2OG dioxygenase" evidence="1">
    <location>
        <begin position="1"/>
        <end position="31"/>
    </location>
</feature>
<evidence type="ECO:0000259" key="1">
    <source>
        <dbReference type="Pfam" id="PF03171"/>
    </source>
</evidence>
<dbReference type="Proteomes" id="UP001642360">
    <property type="component" value="Unassembled WGS sequence"/>
</dbReference>
<reference evidence="2 3" key="1">
    <citation type="submission" date="2024-02" db="EMBL/GenBank/DDBJ databases">
        <authorList>
            <person name="Vignale AGUSTIN F."/>
            <person name="Sosa J E."/>
            <person name="Modenutti C."/>
        </authorList>
    </citation>
    <scope>NUCLEOTIDE SEQUENCE [LARGE SCALE GENOMIC DNA]</scope>
</reference>